<sequence>MATTAKHRVLAAAASAILATAGVGVPAAAIAAPTAHATTQISPVPQSRECYVWGYEEGQWASWFDDPYDPWPGWCDDQYYDGYADGYYGVAPHLPDF</sequence>
<keyword evidence="1" id="KW-0732">Signal</keyword>
<comment type="caution">
    <text evidence="2">The sequence shown here is derived from an EMBL/GenBank/DDBJ whole genome shotgun (WGS) entry which is preliminary data.</text>
</comment>
<name>A0A937RXA0_9ACTN</name>
<accession>A0A937RXA0</accession>
<organism evidence="2 3">
    <name type="scientific">Frankia nepalensis</name>
    <dbReference type="NCBI Taxonomy" id="1836974"/>
    <lineage>
        <taxon>Bacteria</taxon>
        <taxon>Bacillati</taxon>
        <taxon>Actinomycetota</taxon>
        <taxon>Actinomycetes</taxon>
        <taxon>Frankiales</taxon>
        <taxon>Frankiaceae</taxon>
        <taxon>Frankia</taxon>
    </lineage>
</organism>
<evidence type="ECO:0000313" key="3">
    <source>
        <dbReference type="Proteomes" id="UP000604475"/>
    </source>
</evidence>
<feature type="chain" id="PRO_5039412534" description="Pili structural subunit" evidence="1">
    <location>
        <begin position="32"/>
        <end position="97"/>
    </location>
</feature>
<feature type="signal peptide" evidence="1">
    <location>
        <begin position="1"/>
        <end position="31"/>
    </location>
</feature>
<reference evidence="2" key="1">
    <citation type="submission" date="2020-12" db="EMBL/GenBank/DDBJ databases">
        <title>Genomic characterization of non-nitrogen-fixing Frankia strains.</title>
        <authorList>
            <person name="Carlos-Shanley C."/>
            <person name="Guerra T."/>
            <person name="Hahn D."/>
        </authorList>
    </citation>
    <scope>NUCLEOTIDE SEQUENCE</scope>
    <source>
        <strain evidence="2">CN6</strain>
    </source>
</reference>
<evidence type="ECO:0000256" key="1">
    <source>
        <dbReference type="SAM" id="SignalP"/>
    </source>
</evidence>
<dbReference type="RefSeq" id="WP_203004623.1">
    <property type="nucleotide sequence ID" value="NZ_JADWYU010000108.1"/>
</dbReference>
<evidence type="ECO:0000313" key="2">
    <source>
        <dbReference type="EMBL" id="MBL7633491.1"/>
    </source>
</evidence>
<gene>
    <name evidence="2" type="ORF">I7412_41325</name>
</gene>
<keyword evidence="3" id="KW-1185">Reference proteome</keyword>
<dbReference type="AlphaFoldDB" id="A0A937RXA0"/>
<dbReference type="Proteomes" id="UP000604475">
    <property type="component" value="Unassembled WGS sequence"/>
</dbReference>
<proteinExistence type="predicted"/>
<protein>
    <recommendedName>
        <fullName evidence="4">Pili structural subunit</fullName>
    </recommendedName>
</protein>
<dbReference type="EMBL" id="JAEACQ010000384">
    <property type="protein sequence ID" value="MBL7633491.1"/>
    <property type="molecule type" value="Genomic_DNA"/>
</dbReference>
<evidence type="ECO:0008006" key="4">
    <source>
        <dbReference type="Google" id="ProtNLM"/>
    </source>
</evidence>